<evidence type="ECO:0000256" key="1">
    <source>
        <dbReference type="ARBA" id="ARBA00004241"/>
    </source>
</evidence>
<dbReference type="Proteomes" id="UP000324517">
    <property type="component" value="Unassembled WGS sequence"/>
</dbReference>
<comment type="subcellular location">
    <subcellularLocation>
        <location evidence="1">Cell surface</location>
    </subcellularLocation>
</comment>
<dbReference type="EMBL" id="VTET01000007">
    <property type="protein sequence ID" value="TYS71226.1"/>
    <property type="molecule type" value="Genomic_DNA"/>
</dbReference>
<evidence type="ECO:0000256" key="2">
    <source>
        <dbReference type="ARBA" id="ARBA00023287"/>
    </source>
</evidence>
<dbReference type="InterPro" id="IPR012902">
    <property type="entry name" value="N_methyl_site"/>
</dbReference>
<dbReference type="RefSeq" id="WP_148979806.1">
    <property type="nucleotide sequence ID" value="NZ_JBNILM010000005.1"/>
</dbReference>
<dbReference type="GO" id="GO:0009986">
    <property type="term" value="C:cell surface"/>
    <property type="evidence" value="ECO:0007669"/>
    <property type="project" value="UniProtKB-SubCell"/>
</dbReference>
<keyword evidence="3" id="KW-0472">Membrane</keyword>
<accession>A0A5D4TAD1</accession>
<proteinExistence type="predicted"/>
<evidence type="ECO:0000313" key="4">
    <source>
        <dbReference type="EMBL" id="TYS71226.1"/>
    </source>
</evidence>
<name>A0A5D4TAD1_9BACI</name>
<dbReference type="GO" id="GO:0030420">
    <property type="term" value="P:establishment of competence for transformation"/>
    <property type="evidence" value="ECO:0007669"/>
    <property type="project" value="UniProtKB-KW"/>
</dbReference>
<gene>
    <name evidence="4" type="ORF">FZC75_14455</name>
</gene>
<keyword evidence="3" id="KW-1133">Transmembrane helix</keyword>
<sequence length="453" mass="49695">MKRKRLLNQSGVTLLEVLVSLAILAFVGTLTFSVLATTIKHEETTSSHITLRQESNIIISSIRENHQTTSLNYNLCPKDLLANNDLKFKDFSINQTFIDKNDCIEINPSEKTDVTFTLIDKLNKTFNVSTTLEPNHVHSSIVIKKDPPVLEEPPPTVYESFLYENIFIFGSDFGIYGSTPVNGVPKEKLGTILINNYNKKDLKFTGNTPVVVHRILIDKKGNAVTFDSSTKLGRIGTTETIHINGDVNLNNGGSEINADTVIINGNVLFGSSGKITAKKVFISGNVNFGNWSALLQADEVYIAGRITERHSGNVVGSKKAYNPLDVPTNEDLFENMMPVLKEDSWYGNNGYTSGGTLKENSKIFANSYTSTSYNHNNLNNVVVVSKGDITITGLGAKGLKGILIAPYGKVTFGGASFEGIVIARDGFYTQTNPSITFNNIESFFPNENALPFK</sequence>
<dbReference type="NCBIfam" id="TIGR02532">
    <property type="entry name" value="IV_pilin_GFxxxE"/>
    <property type="match status" value="1"/>
</dbReference>
<keyword evidence="2" id="KW-0178">Competence</keyword>
<dbReference type="AlphaFoldDB" id="A0A5D4TAD1"/>
<dbReference type="Pfam" id="PF07963">
    <property type="entry name" value="N_methyl"/>
    <property type="match status" value="1"/>
</dbReference>
<keyword evidence="3" id="KW-0812">Transmembrane</keyword>
<feature type="transmembrane region" description="Helical" evidence="3">
    <location>
        <begin position="12"/>
        <end position="36"/>
    </location>
</feature>
<dbReference type="PROSITE" id="PS00409">
    <property type="entry name" value="PROKAR_NTER_METHYL"/>
    <property type="match status" value="1"/>
</dbReference>
<organism evidence="4 5">
    <name type="scientific">Sutcliffiella horikoshii</name>
    <dbReference type="NCBI Taxonomy" id="79883"/>
    <lineage>
        <taxon>Bacteria</taxon>
        <taxon>Bacillati</taxon>
        <taxon>Bacillota</taxon>
        <taxon>Bacilli</taxon>
        <taxon>Bacillales</taxon>
        <taxon>Bacillaceae</taxon>
        <taxon>Sutcliffiella</taxon>
    </lineage>
</organism>
<evidence type="ECO:0000313" key="5">
    <source>
        <dbReference type="Proteomes" id="UP000324517"/>
    </source>
</evidence>
<dbReference type="OrthoDB" id="2080124at2"/>
<protein>
    <submittedName>
        <fullName evidence="4">Prepilin-type N-terminal cleavage/methylation domain-containing protein</fullName>
    </submittedName>
</protein>
<reference evidence="4 5" key="1">
    <citation type="submission" date="2019-08" db="EMBL/GenBank/DDBJ databases">
        <title>Bacillus genomes from the desert of Cuatro Cienegas, Coahuila.</title>
        <authorList>
            <person name="Olmedo-Alvarez G."/>
        </authorList>
    </citation>
    <scope>NUCLEOTIDE SEQUENCE [LARGE SCALE GENOMIC DNA]</scope>
    <source>
        <strain evidence="4 5">CH98b_3T</strain>
    </source>
</reference>
<comment type="caution">
    <text evidence="4">The sequence shown here is derived from an EMBL/GenBank/DDBJ whole genome shotgun (WGS) entry which is preliminary data.</text>
</comment>
<evidence type="ECO:0000256" key="3">
    <source>
        <dbReference type="SAM" id="Phobius"/>
    </source>
</evidence>